<dbReference type="RefSeq" id="WP_034526608.1">
    <property type="nucleotide sequence ID" value="NZ_BBJM01000005.1"/>
</dbReference>
<dbReference type="SUPFAM" id="SSF55035">
    <property type="entry name" value="NAD-binding domain of HMG-CoA reductase"/>
    <property type="match status" value="1"/>
</dbReference>
<dbReference type="InterPro" id="IPR009023">
    <property type="entry name" value="HMG_CoA_Rdtase_NAD(P)-bd_sf"/>
</dbReference>
<dbReference type="PROSITE" id="PS50065">
    <property type="entry name" value="HMG_COA_REDUCTASE_4"/>
    <property type="match status" value="1"/>
</dbReference>
<dbReference type="PRINTS" id="PR00071">
    <property type="entry name" value="HMGCOARDTASE"/>
</dbReference>
<dbReference type="Pfam" id="PF00368">
    <property type="entry name" value="HMG-CoA_red"/>
    <property type="match status" value="1"/>
</dbReference>
<dbReference type="AlphaFoldDB" id="A0A081BH71"/>
<dbReference type="CDD" id="cd00644">
    <property type="entry name" value="HMG-CoA_reductase_classII"/>
    <property type="match status" value="1"/>
</dbReference>
<evidence type="ECO:0000256" key="2">
    <source>
        <dbReference type="ARBA" id="ARBA00023002"/>
    </source>
</evidence>
<dbReference type="EMBL" id="BBJM01000005">
    <property type="protein sequence ID" value="GAK47389.1"/>
    <property type="molecule type" value="Genomic_DNA"/>
</dbReference>
<dbReference type="GO" id="GO:0004420">
    <property type="term" value="F:hydroxymethylglutaryl-CoA reductase (NADPH) activity"/>
    <property type="evidence" value="ECO:0007669"/>
    <property type="project" value="InterPro"/>
</dbReference>
<dbReference type="InterPro" id="IPR004553">
    <property type="entry name" value="HMG_CoA_Rdtase_bac-typ"/>
</dbReference>
<dbReference type="Proteomes" id="UP000028700">
    <property type="component" value="Unassembled WGS sequence"/>
</dbReference>
<dbReference type="PROSITE" id="PS01192">
    <property type="entry name" value="HMG_COA_REDUCTASE_3"/>
    <property type="match status" value="1"/>
</dbReference>
<comment type="caution">
    <text evidence="4">The sequence shown here is derived from an EMBL/GenBank/DDBJ whole genome shotgun (WGS) entry which is preliminary data.</text>
</comment>
<proteinExistence type="inferred from homology"/>
<dbReference type="InterPro" id="IPR009029">
    <property type="entry name" value="HMG_CoA_Rdtase_sub-bd_dom_sf"/>
</dbReference>
<dbReference type="Gene3D" id="1.10.8.660">
    <property type="match status" value="1"/>
</dbReference>
<name>A0A081BH71_9LACO</name>
<evidence type="ECO:0000313" key="4">
    <source>
        <dbReference type="EMBL" id="GAK47389.1"/>
    </source>
</evidence>
<evidence type="ECO:0000313" key="5">
    <source>
        <dbReference type="Proteomes" id="UP000028700"/>
    </source>
</evidence>
<comment type="similarity">
    <text evidence="1 3">Belongs to the HMG-CoA reductase family.</text>
</comment>
<dbReference type="PANTHER" id="PTHR10572:SF24">
    <property type="entry name" value="3-HYDROXY-3-METHYLGLUTARYL-COENZYME A REDUCTASE"/>
    <property type="match status" value="1"/>
</dbReference>
<dbReference type="InterPro" id="IPR023076">
    <property type="entry name" value="HMG_CoA_Rdtase_CS"/>
</dbReference>
<organism evidence="4 5">
    <name type="scientific">Secundilactobacillus oryzae JCM 18671</name>
    <dbReference type="NCBI Taxonomy" id="1291743"/>
    <lineage>
        <taxon>Bacteria</taxon>
        <taxon>Bacillati</taxon>
        <taxon>Bacillota</taxon>
        <taxon>Bacilli</taxon>
        <taxon>Lactobacillales</taxon>
        <taxon>Lactobacillaceae</taxon>
        <taxon>Secundilactobacillus</taxon>
    </lineage>
</organism>
<comment type="pathway">
    <text evidence="3">Metabolic intermediate metabolism; (R)-mevalonate degradation; (S)-3-hydroxy-3-methylglutaryl-CoA from (R)-mevalonate: step 1/1.</text>
</comment>
<reference evidence="4" key="1">
    <citation type="journal article" date="2014" name="Genome Announc.">
        <title>Draft Genome Sequence of Lactobacillus oryzae Strain SG293T.</title>
        <authorList>
            <person name="Tanizawa Y."/>
            <person name="Fujisawa T."/>
            <person name="Mochizuki T."/>
            <person name="Kaminuma E."/>
            <person name="Nakamura Y."/>
            <person name="Tohno M."/>
        </authorList>
    </citation>
    <scope>NUCLEOTIDE SEQUENCE [LARGE SCALE GENOMIC DNA]</scope>
    <source>
        <strain evidence="4">SG293</strain>
    </source>
</reference>
<keyword evidence="5" id="KW-1185">Reference proteome</keyword>
<dbReference type="eggNOG" id="COG1257">
    <property type="taxonomic scope" value="Bacteria"/>
</dbReference>
<dbReference type="OrthoDB" id="9764892at2"/>
<dbReference type="SUPFAM" id="SSF56542">
    <property type="entry name" value="Substrate-binding domain of HMG-CoA reductase"/>
    <property type="match status" value="1"/>
</dbReference>
<dbReference type="EC" id="1.1.1.88" evidence="3"/>
<gene>
    <name evidence="4" type="ORF">LOSG293_050590</name>
</gene>
<dbReference type="GO" id="GO:0140643">
    <property type="term" value="F:hydroxymethylglutaryl-CoA reductase (NADH) activity"/>
    <property type="evidence" value="ECO:0007669"/>
    <property type="project" value="UniProtKB-EC"/>
</dbReference>
<protein>
    <recommendedName>
        <fullName evidence="3">3-hydroxy-3-methylglutaryl coenzyme A reductase</fullName>
        <shortName evidence="3">HMG-CoA reductase</shortName>
        <ecNumber evidence="3">1.1.1.88</ecNumber>
    </recommendedName>
</protein>
<dbReference type="GO" id="GO:0015936">
    <property type="term" value="P:coenzyme A metabolic process"/>
    <property type="evidence" value="ECO:0007669"/>
    <property type="project" value="InterPro"/>
</dbReference>
<keyword evidence="3" id="KW-0520">NAD</keyword>
<dbReference type="InterPro" id="IPR002202">
    <property type="entry name" value="HMG_CoA_Rdtase"/>
</dbReference>
<accession>A0A081BH71</accession>
<evidence type="ECO:0000256" key="1">
    <source>
        <dbReference type="ARBA" id="ARBA00007661"/>
    </source>
</evidence>
<dbReference type="PANTHER" id="PTHR10572">
    <property type="entry name" value="3-HYDROXY-3-METHYLGLUTARYL-COENZYME A REDUCTASE"/>
    <property type="match status" value="1"/>
</dbReference>
<comment type="catalytic activity">
    <reaction evidence="3">
        <text>(R)-mevalonate + 2 NAD(+) + CoA = (3S)-3-hydroxy-3-methylglutaryl-CoA + 2 NADH + 2 H(+)</text>
        <dbReference type="Rhea" id="RHEA:14833"/>
        <dbReference type="ChEBI" id="CHEBI:15378"/>
        <dbReference type="ChEBI" id="CHEBI:36464"/>
        <dbReference type="ChEBI" id="CHEBI:43074"/>
        <dbReference type="ChEBI" id="CHEBI:57287"/>
        <dbReference type="ChEBI" id="CHEBI:57540"/>
        <dbReference type="ChEBI" id="CHEBI:57945"/>
        <dbReference type="EC" id="1.1.1.88"/>
    </reaction>
</comment>
<keyword evidence="2 3" id="KW-0560">Oxidoreductase</keyword>
<evidence type="ECO:0000256" key="3">
    <source>
        <dbReference type="RuleBase" id="RU361219"/>
    </source>
</evidence>
<sequence length="418" mass="45257">MTERLDHFYRLTDADRLEKLETVMQLTDQEVTEMQQSQSADTADLIENYVTDFHLPQGLAPNFLIDGKLHHVPMVTEEPSVIAAASNGARMAGLSGGFQVTILNREMIGQILLQDIANVEEIERWITAHQVELCAIANAAHPSVLKHGRGATELRVRALEQGYVSVDLVADVGEAMGANTLDSMLEAVAEKIETELDVTVVMSILSNLATESLTTAKVTLDFATLATEQFDGKQVAERIVQAGMVAKLDPYRATTHNKGIMNGVDAVVMAMGNDWRAIESGAHAYASQSGRYQPLSSWTIQADRLVGQLTLPLPVAVIGGATRVLPQVAINQKIADVKTARDLMAIVASVGLAQNLAALKALVTDGIQKGHMALQLKSLARTAGATHNEVAEVVTRLRELPHPDLTDAKKLIQQLRQN</sequence>
<dbReference type="Gene3D" id="3.90.770.10">
    <property type="entry name" value="3-hydroxy-3-methylglutaryl-coenzyme A Reductase, Chain A, domain 2"/>
    <property type="match status" value="2"/>
</dbReference>
<dbReference type="STRING" id="1291743.LOSG293_050590"/>
<dbReference type="UniPathway" id="UPA00257">
    <property type="reaction ID" value="UER00367"/>
</dbReference>
<dbReference type="NCBIfam" id="TIGR00532">
    <property type="entry name" value="HMG_CoA_R_NAD"/>
    <property type="match status" value="1"/>
</dbReference>
<dbReference type="InterPro" id="IPR023074">
    <property type="entry name" value="HMG_CoA_Rdtase_cat_sf"/>
</dbReference>